<feature type="repeat" description="ANK" evidence="3">
    <location>
        <begin position="147"/>
        <end position="179"/>
    </location>
</feature>
<comment type="caution">
    <text evidence="4">The sequence shown here is derived from an EMBL/GenBank/DDBJ whole genome shotgun (WGS) entry which is preliminary data.</text>
</comment>
<gene>
    <name evidence="4" type="ORF">N7496_011110</name>
</gene>
<protein>
    <submittedName>
        <fullName evidence="4">Uncharacterized protein</fullName>
    </submittedName>
</protein>
<accession>A0A9W9REU8</accession>
<feature type="repeat" description="ANK" evidence="3">
    <location>
        <begin position="180"/>
        <end position="219"/>
    </location>
</feature>
<feature type="repeat" description="ANK" evidence="3">
    <location>
        <begin position="220"/>
        <end position="252"/>
    </location>
</feature>
<dbReference type="PANTHER" id="PTHR24134">
    <property type="entry name" value="ANKYRIN REPEAT-CONTAINING PROTEIN DDB_G0279043"/>
    <property type="match status" value="1"/>
</dbReference>
<evidence type="ECO:0000256" key="1">
    <source>
        <dbReference type="ARBA" id="ARBA00022737"/>
    </source>
</evidence>
<dbReference type="PROSITE" id="PS50088">
    <property type="entry name" value="ANK_REPEAT"/>
    <property type="match status" value="5"/>
</dbReference>
<dbReference type="Pfam" id="PF12796">
    <property type="entry name" value="Ank_2"/>
    <property type="match status" value="2"/>
</dbReference>
<sequence length="364" mass="39910">MVLITIYINRSPASQAQRYIVRDWNNLNDDNRRSLQRVVELDDEADLGSTLLLDCILYRRHISIDDALSIDAASINFLDNDGWSALHWAALKADAELMQKLIDYGAEVDIRSPVGRTALHIIADHGVTLCADVLLKAGANINALDHWGKTPLFQAAQCNVADLLDTLLNHGANPRLSEKSGDTPLHAISYSIRISDISKVDRPVAALIHAGADLNARNEKGMTPVAMAVESGKADVFLALSRLGADLSSVNNAGQTILHLAALCGDLKLLEVMRQVKVSTVDVNQLDHSDTTAEQYFERRVHSGISYKGQVSILTEKEISSFKALCEDMLEIYRTPLVVTTSLSPLISAEDSPSEFFFDAKESF</sequence>
<dbReference type="RefSeq" id="XP_056549983.1">
    <property type="nucleotide sequence ID" value="XM_056704023.1"/>
</dbReference>
<keyword evidence="5" id="KW-1185">Reference proteome</keyword>
<dbReference type="SMART" id="SM00248">
    <property type="entry name" value="ANK"/>
    <property type="match status" value="6"/>
</dbReference>
<feature type="repeat" description="ANK" evidence="3">
    <location>
        <begin position="81"/>
        <end position="113"/>
    </location>
</feature>
<dbReference type="OrthoDB" id="341259at2759"/>
<dbReference type="Pfam" id="PF00023">
    <property type="entry name" value="Ank"/>
    <property type="match status" value="1"/>
</dbReference>
<keyword evidence="1" id="KW-0677">Repeat</keyword>
<dbReference type="Gene3D" id="1.25.40.20">
    <property type="entry name" value="Ankyrin repeat-containing domain"/>
    <property type="match status" value="2"/>
</dbReference>
<evidence type="ECO:0000256" key="2">
    <source>
        <dbReference type="ARBA" id="ARBA00023043"/>
    </source>
</evidence>
<dbReference type="SUPFAM" id="SSF48403">
    <property type="entry name" value="Ankyrin repeat"/>
    <property type="match status" value="1"/>
</dbReference>
<dbReference type="AlphaFoldDB" id="A0A9W9REU8"/>
<keyword evidence="2 3" id="KW-0040">ANK repeat</keyword>
<dbReference type="PROSITE" id="PS50297">
    <property type="entry name" value="ANK_REP_REGION"/>
    <property type="match status" value="2"/>
</dbReference>
<dbReference type="GeneID" id="81443202"/>
<dbReference type="EMBL" id="JAPZBS010000009">
    <property type="protein sequence ID" value="KAJ5358697.1"/>
    <property type="molecule type" value="Genomic_DNA"/>
</dbReference>
<feature type="repeat" description="ANK" evidence="3">
    <location>
        <begin position="114"/>
        <end position="146"/>
    </location>
</feature>
<evidence type="ECO:0000256" key="3">
    <source>
        <dbReference type="PROSITE-ProRule" id="PRU00023"/>
    </source>
</evidence>
<dbReference type="InterPro" id="IPR002110">
    <property type="entry name" value="Ankyrin_rpt"/>
</dbReference>
<reference evidence="4" key="2">
    <citation type="journal article" date="2023" name="IMA Fungus">
        <title>Comparative genomic study of the Penicillium genus elucidates a diverse pangenome and 15 lateral gene transfer events.</title>
        <authorList>
            <person name="Petersen C."/>
            <person name="Sorensen T."/>
            <person name="Nielsen M.R."/>
            <person name="Sondergaard T.E."/>
            <person name="Sorensen J.L."/>
            <person name="Fitzpatrick D.A."/>
            <person name="Frisvad J.C."/>
            <person name="Nielsen K.L."/>
        </authorList>
    </citation>
    <scope>NUCLEOTIDE SEQUENCE</scope>
    <source>
        <strain evidence="4">IBT 29864</strain>
    </source>
</reference>
<proteinExistence type="predicted"/>
<dbReference type="Proteomes" id="UP001147782">
    <property type="component" value="Unassembled WGS sequence"/>
</dbReference>
<evidence type="ECO:0000313" key="5">
    <source>
        <dbReference type="Proteomes" id="UP001147782"/>
    </source>
</evidence>
<dbReference type="InterPro" id="IPR036770">
    <property type="entry name" value="Ankyrin_rpt-contain_sf"/>
</dbReference>
<name>A0A9W9REU8_9EURO</name>
<dbReference type="PANTHER" id="PTHR24134:SF9">
    <property type="entry name" value="ANKYRIN REPEAT AND SOCS BOX PROTEIN 8"/>
    <property type="match status" value="1"/>
</dbReference>
<reference evidence="4" key="1">
    <citation type="submission" date="2022-11" db="EMBL/GenBank/DDBJ databases">
        <authorList>
            <person name="Petersen C."/>
        </authorList>
    </citation>
    <scope>NUCLEOTIDE SEQUENCE</scope>
    <source>
        <strain evidence="4">IBT 29864</strain>
    </source>
</reference>
<evidence type="ECO:0000313" key="4">
    <source>
        <dbReference type="EMBL" id="KAJ5358697.1"/>
    </source>
</evidence>
<organism evidence="4 5">
    <name type="scientific">Penicillium cataractarum</name>
    <dbReference type="NCBI Taxonomy" id="2100454"/>
    <lineage>
        <taxon>Eukaryota</taxon>
        <taxon>Fungi</taxon>
        <taxon>Dikarya</taxon>
        <taxon>Ascomycota</taxon>
        <taxon>Pezizomycotina</taxon>
        <taxon>Eurotiomycetes</taxon>
        <taxon>Eurotiomycetidae</taxon>
        <taxon>Eurotiales</taxon>
        <taxon>Aspergillaceae</taxon>
        <taxon>Penicillium</taxon>
    </lineage>
</organism>